<dbReference type="OrthoDB" id="3697210at2"/>
<comment type="caution">
    <text evidence="3">The sequence shown here is derived from an EMBL/GenBank/DDBJ whole genome shotgun (WGS) entry which is preliminary data.</text>
</comment>
<evidence type="ECO:0000313" key="4">
    <source>
        <dbReference type="Proteomes" id="UP000186040"/>
    </source>
</evidence>
<evidence type="ECO:0000256" key="1">
    <source>
        <dbReference type="SAM" id="Coils"/>
    </source>
</evidence>
<sequence length="128" mass="13492">MYLRDGGGGSAPAAPDFGGTRTLRIEPSAIPGALVAFREAFDRVDAKVRALDGLEVRRWADDPVSGEAVTEFTERTNGGGADSAIACLRGYREQLERAIAALESAKAGYELTEGTNSAMWGTRDQGVG</sequence>
<evidence type="ECO:0000313" key="3">
    <source>
        <dbReference type="EMBL" id="OLR90874.1"/>
    </source>
</evidence>
<keyword evidence="1" id="KW-0175">Coiled coil</keyword>
<dbReference type="STRING" id="1193682.BJP25_30410"/>
<reference evidence="3 4" key="1">
    <citation type="submission" date="2016-10" db="EMBL/GenBank/DDBJ databases">
        <title>The Draft Genome Sequence of Actinokineospora bangkokensis 44EHWT reveals the biosynthetic pathway of antifungal compounds Thailandins with unusual extender unit butylmalonyl-CoA.</title>
        <authorList>
            <person name="Greule A."/>
            <person name="Intra B."/>
            <person name="Flemming S."/>
            <person name="Rommel M.G."/>
            <person name="Panbangred W."/>
            <person name="Bechthold A."/>
        </authorList>
    </citation>
    <scope>NUCLEOTIDE SEQUENCE [LARGE SCALE GENOMIC DNA]</scope>
    <source>
        <strain evidence="3 4">44EHW</strain>
    </source>
</reference>
<evidence type="ECO:0008006" key="5">
    <source>
        <dbReference type="Google" id="ProtNLM"/>
    </source>
</evidence>
<accession>A0A1Q9LFT3</accession>
<proteinExistence type="predicted"/>
<feature type="region of interest" description="Disordered" evidence="2">
    <location>
        <begin position="1"/>
        <end position="21"/>
    </location>
</feature>
<dbReference type="AlphaFoldDB" id="A0A1Q9LFT3"/>
<keyword evidence="4" id="KW-1185">Reference proteome</keyword>
<name>A0A1Q9LFT3_9PSEU</name>
<dbReference type="EMBL" id="MKQR01000026">
    <property type="protein sequence ID" value="OLR90874.1"/>
    <property type="molecule type" value="Genomic_DNA"/>
</dbReference>
<evidence type="ECO:0000256" key="2">
    <source>
        <dbReference type="SAM" id="MobiDB-lite"/>
    </source>
</evidence>
<organism evidence="3 4">
    <name type="scientific">Actinokineospora bangkokensis</name>
    <dbReference type="NCBI Taxonomy" id="1193682"/>
    <lineage>
        <taxon>Bacteria</taxon>
        <taxon>Bacillati</taxon>
        <taxon>Actinomycetota</taxon>
        <taxon>Actinomycetes</taxon>
        <taxon>Pseudonocardiales</taxon>
        <taxon>Pseudonocardiaceae</taxon>
        <taxon>Actinokineospora</taxon>
    </lineage>
</organism>
<feature type="compositionally biased region" description="Gly residues" evidence="2">
    <location>
        <begin position="1"/>
        <end position="10"/>
    </location>
</feature>
<dbReference type="Proteomes" id="UP000186040">
    <property type="component" value="Unassembled WGS sequence"/>
</dbReference>
<protein>
    <recommendedName>
        <fullName evidence="5">PE domain-containing protein</fullName>
    </recommendedName>
</protein>
<dbReference type="RefSeq" id="WP_075977545.1">
    <property type="nucleotide sequence ID" value="NZ_MKQR01000026.1"/>
</dbReference>
<feature type="coiled-coil region" evidence="1">
    <location>
        <begin position="85"/>
        <end position="112"/>
    </location>
</feature>
<gene>
    <name evidence="3" type="ORF">BJP25_30410</name>
</gene>